<evidence type="ECO:0000256" key="5">
    <source>
        <dbReference type="ARBA" id="ARBA00022801"/>
    </source>
</evidence>
<evidence type="ECO:0000256" key="4">
    <source>
        <dbReference type="ARBA" id="ARBA00022763"/>
    </source>
</evidence>
<keyword evidence="6 16" id="KW-0347">Helicase</keyword>
<dbReference type="Proteomes" id="UP000191160">
    <property type="component" value="Unassembled WGS sequence"/>
</dbReference>
<dbReference type="RefSeq" id="WP_078190475.1">
    <property type="nucleotide sequence ID" value="NZ_JAMCOZ010000006.1"/>
</dbReference>
<dbReference type="Pfam" id="PF00580">
    <property type="entry name" value="UvrD-helicase"/>
    <property type="match status" value="1"/>
</dbReference>
<dbReference type="EMBL" id="MVKX01000006">
    <property type="protein sequence ID" value="OOV81799.1"/>
    <property type="molecule type" value="Genomic_DNA"/>
</dbReference>
<feature type="domain" description="UvrD-like helicase C-terminal" evidence="18">
    <location>
        <begin position="293"/>
        <end position="568"/>
    </location>
</feature>
<dbReference type="GO" id="GO:0005524">
    <property type="term" value="F:ATP binding"/>
    <property type="evidence" value="ECO:0007669"/>
    <property type="project" value="UniProtKB-UniRule"/>
</dbReference>
<dbReference type="Pfam" id="PF13361">
    <property type="entry name" value="UvrD_C"/>
    <property type="match status" value="2"/>
</dbReference>
<gene>
    <name evidence="19" type="ORF">B1202_10125</name>
</gene>
<keyword evidence="11" id="KW-0413">Isomerase</keyword>
<dbReference type="InterPro" id="IPR000212">
    <property type="entry name" value="DNA_helicase_UvrD/REP"/>
</dbReference>
<dbReference type="InterPro" id="IPR013986">
    <property type="entry name" value="DExx_box_DNA_helicase_dom_sf"/>
</dbReference>
<name>A0A1T1GW17_9GAMM</name>
<evidence type="ECO:0000256" key="10">
    <source>
        <dbReference type="ARBA" id="ARBA00023204"/>
    </source>
</evidence>
<evidence type="ECO:0000256" key="15">
    <source>
        <dbReference type="ARBA" id="ARBA00048988"/>
    </source>
</evidence>
<dbReference type="EC" id="5.6.2.4" evidence="13"/>
<evidence type="ECO:0000256" key="3">
    <source>
        <dbReference type="ARBA" id="ARBA00022741"/>
    </source>
</evidence>
<evidence type="ECO:0000256" key="9">
    <source>
        <dbReference type="ARBA" id="ARBA00023125"/>
    </source>
</evidence>
<evidence type="ECO:0000256" key="13">
    <source>
        <dbReference type="ARBA" id="ARBA00034808"/>
    </source>
</evidence>
<dbReference type="InterPro" id="IPR011604">
    <property type="entry name" value="PDDEXK-like_dom_sf"/>
</dbReference>
<evidence type="ECO:0000313" key="19">
    <source>
        <dbReference type="EMBL" id="OOV81799.1"/>
    </source>
</evidence>
<feature type="binding site" evidence="16">
    <location>
        <begin position="24"/>
        <end position="31"/>
    </location>
    <ligand>
        <name>ATP</name>
        <dbReference type="ChEBI" id="CHEBI:30616"/>
    </ligand>
</feature>
<keyword evidence="20" id="KW-1185">Reference proteome</keyword>
<dbReference type="InterPro" id="IPR027417">
    <property type="entry name" value="P-loop_NTPase"/>
</dbReference>
<dbReference type="CDD" id="cd17932">
    <property type="entry name" value="DEXQc_UvrD"/>
    <property type="match status" value="1"/>
</dbReference>
<evidence type="ECO:0000256" key="14">
    <source>
        <dbReference type="ARBA" id="ARBA00034923"/>
    </source>
</evidence>
<keyword evidence="9" id="KW-0238">DNA-binding</keyword>
<comment type="similarity">
    <text evidence="1">Belongs to the helicase family. UvrD subfamily.</text>
</comment>
<dbReference type="InterPro" id="IPR014017">
    <property type="entry name" value="DNA_helicase_UvrD-like_C"/>
</dbReference>
<dbReference type="AlphaFoldDB" id="A0A1T1GW17"/>
<evidence type="ECO:0000256" key="7">
    <source>
        <dbReference type="ARBA" id="ARBA00022839"/>
    </source>
</evidence>
<keyword evidence="3 16" id="KW-0547">Nucleotide-binding</keyword>
<dbReference type="GO" id="GO:0043138">
    <property type="term" value="F:3'-5' DNA helicase activity"/>
    <property type="evidence" value="ECO:0007669"/>
    <property type="project" value="UniProtKB-EC"/>
</dbReference>
<dbReference type="InterPro" id="IPR038726">
    <property type="entry name" value="PDDEXK_AddAB-type"/>
</dbReference>
<dbReference type="Gene3D" id="1.10.10.160">
    <property type="match status" value="1"/>
</dbReference>
<evidence type="ECO:0000259" key="18">
    <source>
        <dbReference type="PROSITE" id="PS51217"/>
    </source>
</evidence>
<keyword evidence="5 16" id="KW-0378">Hydrolase</keyword>
<dbReference type="PROSITE" id="PS51217">
    <property type="entry name" value="UVRD_HELICASE_CTER"/>
    <property type="match status" value="1"/>
</dbReference>
<dbReference type="InterPro" id="IPR014016">
    <property type="entry name" value="UvrD-like_ATP-bd"/>
</dbReference>
<comment type="caution">
    <text evidence="19">The sequence shown here is derived from an EMBL/GenBank/DDBJ whole genome shotgun (WGS) entry which is preliminary data.</text>
</comment>
<sequence>MNFTKAQTEAIETIDINKHLHIIAVAGSGKTQTIAQRIVNLLRNNTRPSEIVAFTYTEKAAAELKNRVLKLSRDQLGSIQGMAELYIGTIHSWCLHFLKDEVYGFQKYEILDDIKLKIFVDKNFNKIGINRLNSTTSKGIRPLKIFTDTSIFLSMISMFREADFVENAVIDKNLLEVVKDYERVLKENNYLDFGMILTSFYKELGKDDVRKKIRDKIKYLIVDEYQDVNHLQEMIIENICSLGANICVVGDDDQTIYQWRGSNVANILEFKEKYEKYGEVLTICLDDNFRSSQGILGLASIVTDKIENRLSKNMIHSSHQFYEEGDLQINEFSSRKKENQYLIQNIQSLIGSEFKDKSDSESRGIDYGDICILLRKWKPATEIANTLNEAGIPFVVTGVNQLFEQEEVICCVKIFETLLNPNDTVVIQELENYWIKLCPYLDLDKIKYGVAELIKSVPKSGDWYEYFNLQRIFKNFRENIDLKESSFGEYKVNNIPKGEVAFYNLGMFSQIIQDFETINFKDDPVFKLKGFLNFLKYTAKDIYPEGWLNKTNIAINAVTITSIHQSKGLEWPVVYIPRLNTNYFPSKKAGGVKVSHLIDTSVIKNYERYEGTLEDELRLLYVAITRSKKFLFVSCSPSESSNHDKKPSTFVQLLRQNQYIFSTTTYDFKAREQAELKDRLELDAMILNFSILESYFKCPYAFKYYTCYGFKEPLEARIGFGKSLHDSLMEIHKKAIDGIKPTREEISTILEKHINFPYAIPKTKEAMRLRALNILHDYYDQNYNNFEKIEFAEKDIVFDLAEGLIVSGRIDLVIQKDDAYNEKIYIVDFKSKLDSGNVIDRLLKQEIIQKQLILYAIGYKELTGKKADFTQIYDLETQTPINTLIDDQLLINAQYEITQAGFKIKNDDLNKVCTDPSCVCSAIQ</sequence>
<keyword evidence="4" id="KW-0227">DNA damage</keyword>
<dbReference type="PANTHER" id="PTHR11070">
    <property type="entry name" value="UVRD / RECB / PCRA DNA HELICASE FAMILY MEMBER"/>
    <property type="match status" value="1"/>
</dbReference>
<organism evidence="19 20">
    <name type="scientific">Acinetobacter amyesii</name>
    <dbReference type="NCBI Taxonomy" id="2942470"/>
    <lineage>
        <taxon>Bacteria</taxon>
        <taxon>Pseudomonadati</taxon>
        <taxon>Pseudomonadota</taxon>
        <taxon>Gammaproteobacteria</taxon>
        <taxon>Moraxellales</taxon>
        <taxon>Moraxellaceae</taxon>
        <taxon>Acinetobacter</taxon>
    </lineage>
</organism>
<evidence type="ECO:0000256" key="11">
    <source>
        <dbReference type="ARBA" id="ARBA00023235"/>
    </source>
</evidence>
<dbReference type="PANTHER" id="PTHR11070:SF2">
    <property type="entry name" value="ATP-DEPENDENT DNA HELICASE SRS2"/>
    <property type="match status" value="1"/>
</dbReference>
<evidence type="ECO:0000259" key="17">
    <source>
        <dbReference type="PROSITE" id="PS51198"/>
    </source>
</evidence>
<accession>A0A1T1GW17</accession>
<proteinExistence type="inferred from homology"/>
<keyword evidence="8 16" id="KW-0067">ATP-binding</keyword>
<dbReference type="SUPFAM" id="SSF52540">
    <property type="entry name" value="P-loop containing nucleoside triphosphate hydrolases"/>
    <property type="match status" value="1"/>
</dbReference>
<dbReference type="GO" id="GO:0003677">
    <property type="term" value="F:DNA binding"/>
    <property type="evidence" value="ECO:0007669"/>
    <property type="project" value="UniProtKB-KW"/>
</dbReference>
<keyword evidence="10" id="KW-0234">DNA repair</keyword>
<keyword evidence="2" id="KW-0540">Nuclease</keyword>
<protein>
    <recommendedName>
        <fullName evidence="13">DNA 3'-5' helicase</fullName>
        <ecNumber evidence="13">5.6.2.4</ecNumber>
    </recommendedName>
    <alternativeName>
        <fullName evidence="14">DNA 3'-5' helicase II</fullName>
    </alternativeName>
</protein>
<comment type="catalytic activity">
    <reaction evidence="15">
        <text>ATP + H2O = ADP + phosphate + H(+)</text>
        <dbReference type="Rhea" id="RHEA:13065"/>
        <dbReference type="ChEBI" id="CHEBI:15377"/>
        <dbReference type="ChEBI" id="CHEBI:15378"/>
        <dbReference type="ChEBI" id="CHEBI:30616"/>
        <dbReference type="ChEBI" id="CHEBI:43474"/>
        <dbReference type="ChEBI" id="CHEBI:456216"/>
        <dbReference type="EC" id="5.6.2.4"/>
    </reaction>
</comment>
<evidence type="ECO:0000256" key="2">
    <source>
        <dbReference type="ARBA" id="ARBA00022722"/>
    </source>
</evidence>
<comment type="catalytic activity">
    <reaction evidence="12">
        <text>Couples ATP hydrolysis with the unwinding of duplex DNA by translocating in the 3'-5' direction.</text>
        <dbReference type="EC" id="5.6.2.4"/>
    </reaction>
</comment>
<dbReference type="PROSITE" id="PS51198">
    <property type="entry name" value="UVRD_HELICASE_ATP_BIND"/>
    <property type="match status" value="1"/>
</dbReference>
<evidence type="ECO:0000256" key="8">
    <source>
        <dbReference type="ARBA" id="ARBA00022840"/>
    </source>
</evidence>
<reference evidence="19 20" key="1">
    <citation type="submission" date="2017-02" db="EMBL/GenBank/DDBJ databases">
        <title>Acinetobacter sp. ANC 4945, whole genome shotgun sequencing project.</title>
        <authorList>
            <person name="Radolfova-Krizova L."/>
            <person name="Al Atrouni A."/>
            <person name="Nemec A."/>
        </authorList>
    </citation>
    <scope>NUCLEOTIDE SEQUENCE [LARGE SCALE GENOMIC DNA]</scope>
    <source>
        <strain evidence="19 20">ANC 4945</strain>
    </source>
</reference>
<evidence type="ECO:0000256" key="1">
    <source>
        <dbReference type="ARBA" id="ARBA00009922"/>
    </source>
</evidence>
<dbReference type="Gene3D" id="3.90.320.10">
    <property type="match status" value="1"/>
</dbReference>
<keyword evidence="7" id="KW-0269">Exonuclease</keyword>
<evidence type="ECO:0000313" key="20">
    <source>
        <dbReference type="Proteomes" id="UP000191160"/>
    </source>
</evidence>
<evidence type="ECO:0000256" key="12">
    <source>
        <dbReference type="ARBA" id="ARBA00034617"/>
    </source>
</evidence>
<evidence type="ECO:0000256" key="16">
    <source>
        <dbReference type="PROSITE-ProRule" id="PRU00560"/>
    </source>
</evidence>
<feature type="domain" description="UvrD-like helicase ATP-binding" evidence="17">
    <location>
        <begin position="3"/>
        <end position="292"/>
    </location>
</feature>
<dbReference type="Gene3D" id="3.40.50.300">
    <property type="entry name" value="P-loop containing nucleotide triphosphate hydrolases"/>
    <property type="match status" value="3"/>
</dbReference>
<dbReference type="Pfam" id="PF12705">
    <property type="entry name" value="PDDEXK_1"/>
    <property type="match status" value="1"/>
</dbReference>
<dbReference type="GO" id="GO:0004527">
    <property type="term" value="F:exonuclease activity"/>
    <property type="evidence" value="ECO:0007669"/>
    <property type="project" value="UniProtKB-KW"/>
</dbReference>
<evidence type="ECO:0000256" key="6">
    <source>
        <dbReference type="ARBA" id="ARBA00022806"/>
    </source>
</evidence>
<dbReference type="GO" id="GO:0000725">
    <property type="term" value="P:recombinational repair"/>
    <property type="evidence" value="ECO:0007669"/>
    <property type="project" value="TreeGrafter"/>
</dbReference>